<dbReference type="InParanoid" id="A0A1J7IG46"/>
<evidence type="ECO:0000313" key="1">
    <source>
        <dbReference type="EMBL" id="OIW26259.1"/>
    </source>
</evidence>
<dbReference type="Proteomes" id="UP000182658">
    <property type="component" value="Unassembled WGS sequence"/>
</dbReference>
<sequence length="217" mass="23398">MSFGRGVGNWEHSSGDRDFWKKQMMVPLSCELDYHPAKEGGGDRLLGPSHHVEAKFAKGEASLFKPTGSCPYGHLPQPVPSHSVKGRAGARKTSYHSILAPSPNIQMSSFLSAGASESKIQIAFLKSGQRQTSPTSSRLFLLLLPPHLSSSFPLPLLFSTPPLLSFTLICAAVSHGVPSPVILLLLWLLQSVRPPLQCSCAVLVPQIRLSPDSLPQS</sequence>
<evidence type="ECO:0000313" key="2">
    <source>
        <dbReference type="Proteomes" id="UP000182658"/>
    </source>
</evidence>
<dbReference type="AlphaFoldDB" id="A0A1J7IG46"/>
<organism evidence="1 2">
    <name type="scientific">Coniochaeta ligniaria NRRL 30616</name>
    <dbReference type="NCBI Taxonomy" id="1408157"/>
    <lineage>
        <taxon>Eukaryota</taxon>
        <taxon>Fungi</taxon>
        <taxon>Dikarya</taxon>
        <taxon>Ascomycota</taxon>
        <taxon>Pezizomycotina</taxon>
        <taxon>Sordariomycetes</taxon>
        <taxon>Sordariomycetidae</taxon>
        <taxon>Coniochaetales</taxon>
        <taxon>Coniochaetaceae</taxon>
        <taxon>Coniochaeta</taxon>
    </lineage>
</organism>
<gene>
    <name evidence="1" type="ORF">CONLIGDRAFT_467738</name>
</gene>
<keyword evidence="2" id="KW-1185">Reference proteome</keyword>
<accession>A0A1J7IG46</accession>
<reference evidence="1 2" key="1">
    <citation type="submission" date="2016-10" db="EMBL/GenBank/DDBJ databases">
        <title>Draft genome sequence of Coniochaeta ligniaria NRRL30616, a lignocellulolytic fungus for bioabatement of inhibitors in plant biomass hydrolysates.</title>
        <authorList>
            <consortium name="DOE Joint Genome Institute"/>
            <person name="Jimenez D.J."/>
            <person name="Hector R.E."/>
            <person name="Riley R."/>
            <person name="Sun H."/>
            <person name="Grigoriev I.V."/>
            <person name="Van Elsas J.D."/>
            <person name="Nichols N.N."/>
        </authorList>
    </citation>
    <scope>NUCLEOTIDE SEQUENCE [LARGE SCALE GENOMIC DNA]</scope>
    <source>
        <strain evidence="1 2">NRRL 30616</strain>
    </source>
</reference>
<proteinExistence type="predicted"/>
<name>A0A1J7IG46_9PEZI</name>
<protein>
    <submittedName>
        <fullName evidence="1">Uncharacterized protein</fullName>
    </submittedName>
</protein>
<dbReference type="EMBL" id="KV875100">
    <property type="protein sequence ID" value="OIW26259.1"/>
    <property type="molecule type" value="Genomic_DNA"/>
</dbReference>